<accession>A0A4R7FKE2</accession>
<dbReference type="PIRSF" id="PIRSF006060">
    <property type="entry name" value="AA_transporter"/>
    <property type="match status" value="1"/>
</dbReference>
<feature type="transmembrane region" description="Helical" evidence="7">
    <location>
        <begin position="128"/>
        <end position="148"/>
    </location>
</feature>
<dbReference type="OrthoDB" id="137613at2"/>
<evidence type="ECO:0000256" key="5">
    <source>
        <dbReference type="ARBA" id="ARBA00023136"/>
    </source>
</evidence>
<organism evidence="8 9">
    <name type="scientific">Amnibacterium kyonggiense</name>
    <dbReference type="NCBI Taxonomy" id="595671"/>
    <lineage>
        <taxon>Bacteria</taxon>
        <taxon>Bacillati</taxon>
        <taxon>Actinomycetota</taxon>
        <taxon>Actinomycetes</taxon>
        <taxon>Micrococcales</taxon>
        <taxon>Microbacteriaceae</taxon>
        <taxon>Amnibacterium</taxon>
    </lineage>
</organism>
<evidence type="ECO:0000256" key="3">
    <source>
        <dbReference type="ARBA" id="ARBA00022692"/>
    </source>
</evidence>
<feature type="compositionally biased region" description="Basic and acidic residues" evidence="6">
    <location>
        <begin position="465"/>
        <end position="478"/>
    </location>
</feature>
<evidence type="ECO:0000256" key="7">
    <source>
        <dbReference type="SAM" id="Phobius"/>
    </source>
</evidence>
<protein>
    <submittedName>
        <fullName evidence="8">Amino acid transporter</fullName>
    </submittedName>
</protein>
<dbReference type="GO" id="GO:0005886">
    <property type="term" value="C:plasma membrane"/>
    <property type="evidence" value="ECO:0007669"/>
    <property type="project" value="UniProtKB-SubCell"/>
</dbReference>
<feature type="transmembrane region" description="Helical" evidence="7">
    <location>
        <begin position="365"/>
        <end position="388"/>
    </location>
</feature>
<evidence type="ECO:0000256" key="2">
    <source>
        <dbReference type="ARBA" id="ARBA00022475"/>
    </source>
</evidence>
<evidence type="ECO:0000313" key="9">
    <source>
        <dbReference type="Proteomes" id="UP000295344"/>
    </source>
</evidence>
<feature type="transmembrane region" description="Helical" evidence="7">
    <location>
        <begin position="341"/>
        <end position="359"/>
    </location>
</feature>
<evidence type="ECO:0000256" key="1">
    <source>
        <dbReference type="ARBA" id="ARBA00004651"/>
    </source>
</evidence>
<comment type="caution">
    <text evidence="8">The sequence shown here is derived from an EMBL/GenBank/DDBJ whole genome shotgun (WGS) entry which is preliminary data.</text>
</comment>
<feature type="transmembrane region" description="Helical" evidence="7">
    <location>
        <begin position="39"/>
        <end position="72"/>
    </location>
</feature>
<keyword evidence="5 7" id="KW-0472">Membrane</keyword>
<feature type="transmembrane region" description="Helical" evidence="7">
    <location>
        <begin position="160"/>
        <end position="180"/>
    </location>
</feature>
<feature type="transmembrane region" description="Helical" evidence="7">
    <location>
        <begin position="239"/>
        <end position="263"/>
    </location>
</feature>
<feature type="transmembrane region" description="Helical" evidence="7">
    <location>
        <begin position="283"/>
        <end position="303"/>
    </location>
</feature>
<evidence type="ECO:0000313" key="8">
    <source>
        <dbReference type="EMBL" id="TDS76815.1"/>
    </source>
</evidence>
<evidence type="ECO:0000256" key="6">
    <source>
        <dbReference type="SAM" id="MobiDB-lite"/>
    </source>
</evidence>
<proteinExistence type="predicted"/>
<keyword evidence="2" id="KW-1003">Cell membrane</keyword>
<keyword evidence="3 7" id="KW-0812">Transmembrane</keyword>
<dbReference type="AlphaFoldDB" id="A0A4R7FKE2"/>
<feature type="transmembrane region" description="Helical" evidence="7">
    <location>
        <begin position="200"/>
        <end position="218"/>
    </location>
</feature>
<dbReference type="RefSeq" id="WP_133765967.1">
    <property type="nucleotide sequence ID" value="NZ_BAAARP010000002.1"/>
</dbReference>
<dbReference type="GO" id="GO:0022857">
    <property type="term" value="F:transmembrane transporter activity"/>
    <property type="evidence" value="ECO:0007669"/>
    <property type="project" value="InterPro"/>
</dbReference>
<feature type="transmembrane region" description="Helical" evidence="7">
    <location>
        <begin position="434"/>
        <end position="454"/>
    </location>
</feature>
<name>A0A4R7FKE2_9MICO</name>
<dbReference type="PANTHER" id="PTHR42770">
    <property type="entry name" value="AMINO ACID TRANSPORTER-RELATED"/>
    <property type="match status" value="1"/>
</dbReference>
<feature type="transmembrane region" description="Helical" evidence="7">
    <location>
        <begin position="93"/>
        <end position="116"/>
    </location>
</feature>
<comment type="subcellular location">
    <subcellularLocation>
        <location evidence="1">Cell membrane</location>
        <topology evidence="1">Multi-pass membrane protein</topology>
    </subcellularLocation>
</comment>
<feature type="region of interest" description="Disordered" evidence="6">
    <location>
        <begin position="457"/>
        <end position="478"/>
    </location>
</feature>
<sequence>MTHGARPDHGLSTGTIGLTQGVFQALTHMGPAAGVASSLLVAVSFAGAATPLAVILTLVVVLLIGIAVGSLARVFSSAGGLAAYVEQVLGRRAGIFVSWLYAPLELLIAPIVFIFFGQFLSGALQSSLGIAVPWWVFAVLAAVFVCVVNVRGVKQSTTAGVVLGLAEVVIFVALAVWIIVAQWNDNTLAVLDPSRALDPGWSGIFKAVVFSILAFQGFETAAPLAEETRDPKRVIPRTILYSALACGAFYLICSYAAVLGWGADRMGSFASDASPWIVLAQRFWGPVWLLVLFALINSFLGNANAGTTAASRIVFALGRAGRLPRRFAEVHPVHRTPTFSIYFQTVFGIVLTVVVGLLLGPTAAFSVIGAVITVFAIVIYIVTCAACIRYFTKEPRDRGFNVVLHVIVPAVAIVILLAPLWFQFVPWPDYPGNIGNAVAILLIAVALVSALLTGRRAPAGPSARIGDRDGEPVAKEPA</sequence>
<dbReference type="InterPro" id="IPR002293">
    <property type="entry name" value="AA/rel_permease1"/>
</dbReference>
<gene>
    <name evidence="8" type="ORF">CLV52_1753</name>
</gene>
<keyword evidence="4 7" id="KW-1133">Transmembrane helix</keyword>
<dbReference type="EMBL" id="SOAM01000002">
    <property type="protein sequence ID" value="TDS76815.1"/>
    <property type="molecule type" value="Genomic_DNA"/>
</dbReference>
<dbReference type="Proteomes" id="UP000295344">
    <property type="component" value="Unassembled WGS sequence"/>
</dbReference>
<feature type="transmembrane region" description="Helical" evidence="7">
    <location>
        <begin position="400"/>
        <end position="422"/>
    </location>
</feature>
<reference evidence="8 9" key="1">
    <citation type="submission" date="2019-03" db="EMBL/GenBank/DDBJ databases">
        <title>Genomic Encyclopedia of Archaeal and Bacterial Type Strains, Phase II (KMG-II): from individual species to whole genera.</title>
        <authorList>
            <person name="Goeker M."/>
        </authorList>
    </citation>
    <scope>NUCLEOTIDE SEQUENCE [LARGE SCALE GENOMIC DNA]</scope>
    <source>
        <strain evidence="8 9">DSM 24782</strain>
    </source>
</reference>
<dbReference type="PANTHER" id="PTHR42770:SF11">
    <property type="entry name" value="INNER MEMBRANE TRANSPORT PROTEIN YBAT"/>
    <property type="match status" value="1"/>
</dbReference>
<evidence type="ECO:0000256" key="4">
    <source>
        <dbReference type="ARBA" id="ARBA00022989"/>
    </source>
</evidence>
<dbReference type="Gene3D" id="1.20.1740.10">
    <property type="entry name" value="Amino acid/polyamine transporter I"/>
    <property type="match status" value="1"/>
</dbReference>
<keyword evidence="9" id="KW-1185">Reference proteome</keyword>
<dbReference type="Pfam" id="PF13520">
    <property type="entry name" value="AA_permease_2"/>
    <property type="match status" value="1"/>
</dbReference>
<dbReference type="InterPro" id="IPR050367">
    <property type="entry name" value="APC_superfamily"/>
</dbReference>